<feature type="coiled-coil region" evidence="3">
    <location>
        <begin position="429"/>
        <end position="456"/>
    </location>
</feature>
<accession>A0A0C2J0J6</accession>
<evidence type="ECO:0000313" key="4">
    <source>
        <dbReference type="EMBL" id="KIH94906.1"/>
    </source>
</evidence>
<evidence type="ECO:0008006" key="6">
    <source>
        <dbReference type="Google" id="ProtNLM"/>
    </source>
</evidence>
<dbReference type="VEuPathDB" id="FungiDB:SPBR_03732"/>
<dbReference type="EMBL" id="AWTV01000003">
    <property type="protein sequence ID" value="KIH94906.1"/>
    <property type="molecule type" value="Genomic_DNA"/>
</dbReference>
<dbReference type="InterPro" id="IPR017441">
    <property type="entry name" value="Protein_kinase_ATP_BS"/>
</dbReference>
<keyword evidence="3" id="KW-0175">Coiled coil</keyword>
<evidence type="ECO:0000256" key="3">
    <source>
        <dbReference type="SAM" id="Coils"/>
    </source>
</evidence>
<dbReference type="PROSITE" id="PS00107">
    <property type="entry name" value="PROTEIN_KINASE_ATP"/>
    <property type="match status" value="1"/>
</dbReference>
<dbReference type="GeneID" id="63676943"/>
<gene>
    <name evidence="4" type="ORF">SPBR_03732</name>
</gene>
<keyword evidence="5" id="KW-1185">Reference proteome</keyword>
<evidence type="ECO:0000256" key="1">
    <source>
        <dbReference type="ARBA" id="ARBA00022801"/>
    </source>
</evidence>
<comment type="caution">
    <text evidence="4">The sequence shown here is derived from an EMBL/GenBank/DDBJ whole genome shotgun (WGS) entry which is preliminary data.</text>
</comment>
<feature type="binding site" evidence="2">
    <location>
        <position position="67"/>
    </location>
    <ligand>
        <name>ATP</name>
        <dbReference type="ChEBI" id="CHEBI:30616"/>
    </ligand>
</feature>
<dbReference type="SUPFAM" id="SSF56112">
    <property type="entry name" value="Protein kinase-like (PK-like)"/>
    <property type="match status" value="1"/>
</dbReference>
<sequence length="457" mass="53112">MPPIFPIYPDWPESAADLVPLPLCPGPKLAPFDFEGPQKIEFLNYLGGGLHSHVLKVRIKGQDYALKLFRFPFELDWLGPGEDERYNRTRNKMSAFAAYSDPFNSECRAFGRLKETGHEDLAIPCYGYVLLDEAHERKLQDKFELVLNGNCEWQTDHDMRGLYPCERSGKPPPIRCIVKKLAKLECGIEGHTMGVSKKGQALYLGSGRVNPKIGNFSVPAARKILRTLIHLHQLGIFHVDVRREQFLDGHFCDFSTAVTIPHFLTNPELNPRLNAEEMALMEHETFVYAMCDYWAFETMLCEDMCKEPRQTSRLKELVTVFPRWARYEEGYPLRVYNLRRTAVREQQRQRVYALVDPRKFDWKALAEVEPGMEARQRRKVTLPLRPERWYFDCTPEEAAELNERNPAYCTLEWFATEEGFIYPQHRFRGIRADKKVKELEEREEKARAEAEAGEACI</sequence>
<dbReference type="InterPro" id="IPR011009">
    <property type="entry name" value="Kinase-like_dom_sf"/>
</dbReference>
<dbReference type="OrthoDB" id="3432781at2759"/>
<dbReference type="RefSeq" id="XP_040622916.1">
    <property type="nucleotide sequence ID" value="XM_040762022.1"/>
</dbReference>
<dbReference type="GO" id="GO:0005524">
    <property type="term" value="F:ATP binding"/>
    <property type="evidence" value="ECO:0007669"/>
    <property type="project" value="UniProtKB-UniRule"/>
</dbReference>
<dbReference type="HOGENOM" id="CLU_042091_0_1_1"/>
<evidence type="ECO:0000313" key="5">
    <source>
        <dbReference type="Proteomes" id="UP000031575"/>
    </source>
</evidence>
<name>A0A0C2J0J6_9PEZI</name>
<dbReference type="InterPro" id="IPR002464">
    <property type="entry name" value="DNA/RNA_helicase_DEAH_CS"/>
</dbReference>
<dbReference type="GO" id="GO:0016787">
    <property type="term" value="F:hydrolase activity"/>
    <property type="evidence" value="ECO:0007669"/>
    <property type="project" value="UniProtKB-KW"/>
</dbReference>
<dbReference type="InterPro" id="IPR025213">
    <property type="entry name" value="Sim4_Fta2"/>
</dbReference>
<keyword evidence="1" id="KW-0378">Hydrolase</keyword>
<reference evidence="4 5" key="1">
    <citation type="journal article" date="2014" name="BMC Genomics">
        <title>Comparative genomics of the major fungal agents of human and animal Sporotrichosis: Sporothrix schenckii and Sporothrix brasiliensis.</title>
        <authorList>
            <person name="Teixeira M.M."/>
            <person name="de Almeida L.G."/>
            <person name="Kubitschek-Barreira P."/>
            <person name="Alves F.L."/>
            <person name="Kioshima E.S."/>
            <person name="Abadio A.K."/>
            <person name="Fernandes L."/>
            <person name="Derengowski L.S."/>
            <person name="Ferreira K.S."/>
            <person name="Souza R.C."/>
            <person name="Ruiz J.C."/>
            <person name="de Andrade N.C."/>
            <person name="Paes H.C."/>
            <person name="Nicola A.M."/>
            <person name="Albuquerque P."/>
            <person name="Gerber A.L."/>
            <person name="Martins V.P."/>
            <person name="Peconick L.D."/>
            <person name="Neto A.V."/>
            <person name="Chaucanez C.B."/>
            <person name="Silva P.A."/>
            <person name="Cunha O.L."/>
            <person name="de Oliveira F.F."/>
            <person name="dos Santos T.C."/>
            <person name="Barros A.L."/>
            <person name="Soares M.A."/>
            <person name="de Oliveira L.M."/>
            <person name="Marini M.M."/>
            <person name="Villalobos-Duno H."/>
            <person name="Cunha M.M."/>
            <person name="de Hoog S."/>
            <person name="da Silveira J.F."/>
            <person name="Henrissat B."/>
            <person name="Nino-Vega G.A."/>
            <person name="Cisalpino P.S."/>
            <person name="Mora-Montes H.M."/>
            <person name="Almeida S.R."/>
            <person name="Stajich J.E."/>
            <person name="Lopes-Bezerra L.M."/>
            <person name="Vasconcelos A.T."/>
            <person name="Felipe M.S."/>
        </authorList>
    </citation>
    <scope>NUCLEOTIDE SEQUENCE [LARGE SCALE GENOMIC DNA]</scope>
    <source>
        <strain evidence="4 5">5110</strain>
    </source>
</reference>
<organism evidence="4 5">
    <name type="scientific">Sporothrix brasiliensis 5110</name>
    <dbReference type="NCBI Taxonomy" id="1398154"/>
    <lineage>
        <taxon>Eukaryota</taxon>
        <taxon>Fungi</taxon>
        <taxon>Dikarya</taxon>
        <taxon>Ascomycota</taxon>
        <taxon>Pezizomycotina</taxon>
        <taxon>Sordariomycetes</taxon>
        <taxon>Sordariomycetidae</taxon>
        <taxon>Ophiostomatales</taxon>
        <taxon>Ophiostomataceae</taxon>
        <taxon>Sporothrix</taxon>
    </lineage>
</organism>
<keyword evidence="2" id="KW-0067">ATP-binding</keyword>
<keyword evidence="2" id="KW-0547">Nucleotide-binding</keyword>
<dbReference type="PROSITE" id="PS00690">
    <property type="entry name" value="DEAH_ATP_HELICASE"/>
    <property type="match status" value="1"/>
</dbReference>
<evidence type="ECO:0000256" key="2">
    <source>
        <dbReference type="PROSITE-ProRule" id="PRU10141"/>
    </source>
</evidence>
<dbReference type="AlphaFoldDB" id="A0A0C2J0J6"/>
<proteinExistence type="predicted"/>
<protein>
    <recommendedName>
        <fullName evidence="6">Protein kinase domain-containing protein</fullName>
    </recommendedName>
</protein>
<dbReference type="Pfam" id="PF13095">
    <property type="entry name" value="FTA2"/>
    <property type="match status" value="1"/>
</dbReference>
<dbReference type="Proteomes" id="UP000031575">
    <property type="component" value="Unassembled WGS sequence"/>
</dbReference>